<evidence type="ECO:0000313" key="1">
    <source>
        <dbReference type="EMBL" id="KAF9419247.1"/>
    </source>
</evidence>
<name>A0A835L5Q6_SPOEX</name>
<keyword evidence="2" id="KW-1185">Reference proteome</keyword>
<dbReference type="Proteomes" id="UP000648187">
    <property type="component" value="Unassembled WGS sequence"/>
</dbReference>
<sequence>MVMDPETVGNLLKAIRDAVQQKDDDIALPVFDPDKSDCGAKSWCDSIDTLRADLKWSSIRTAAKAGCNANIPSIQAHLNEINIPEINIDVRADRELAYQRLCSESNKFKSRFDTVRRDSNVFDVGNTVYVNQDHRRHDKLSPRFKGPYEIIAILPNDRYSLRGIGNLRNITVAKDKLRLWSGEWIDDIE</sequence>
<dbReference type="AlphaFoldDB" id="A0A835L5Q6"/>
<dbReference type="EMBL" id="JACKWZ010000045">
    <property type="protein sequence ID" value="KAF9419247.1"/>
    <property type="molecule type" value="Genomic_DNA"/>
</dbReference>
<accession>A0A835L5Q6</accession>
<proteinExistence type="predicted"/>
<comment type="caution">
    <text evidence="1">The sequence shown here is derived from an EMBL/GenBank/DDBJ whole genome shotgun (WGS) entry which is preliminary data.</text>
</comment>
<protein>
    <submittedName>
        <fullName evidence="1">Uncharacterized protein</fullName>
    </submittedName>
</protein>
<evidence type="ECO:0000313" key="2">
    <source>
        <dbReference type="Proteomes" id="UP000648187"/>
    </source>
</evidence>
<gene>
    <name evidence="1" type="ORF">HW555_004174</name>
</gene>
<reference evidence="1" key="1">
    <citation type="submission" date="2020-08" db="EMBL/GenBank/DDBJ databases">
        <title>Spodoptera exigua strain:BAW_Kor-Di-RS1 Genome sequencing and assembly.</title>
        <authorList>
            <person name="Kim J."/>
            <person name="Nam H.Y."/>
            <person name="Kwon M."/>
            <person name="Choi J.H."/>
            <person name="Cho S.R."/>
            <person name="Kim G.-H."/>
        </authorList>
    </citation>
    <scope>NUCLEOTIDE SEQUENCE</scope>
    <source>
        <strain evidence="1">BAW_Kor-Di-RS1</strain>
        <tissue evidence="1">Whole-body</tissue>
    </source>
</reference>
<organism evidence="1 2">
    <name type="scientific">Spodoptera exigua</name>
    <name type="common">Beet armyworm</name>
    <name type="synonym">Noctua fulgens</name>
    <dbReference type="NCBI Taxonomy" id="7107"/>
    <lineage>
        <taxon>Eukaryota</taxon>
        <taxon>Metazoa</taxon>
        <taxon>Ecdysozoa</taxon>
        <taxon>Arthropoda</taxon>
        <taxon>Hexapoda</taxon>
        <taxon>Insecta</taxon>
        <taxon>Pterygota</taxon>
        <taxon>Neoptera</taxon>
        <taxon>Endopterygota</taxon>
        <taxon>Lepidoptera</taxon>
        <taxon>Glossata</taxon>
        <taxon>Ditrysia</taxon>
        <taxon>Noctuoidea</taxon>
        <taxon>Noctuidae</taxon>
        <taxon>Amphipyrinae</taxon>
        <taxon>Spodoptera</taxon>
    </lineage>
</organism>